<sequence length="37" mass="4011">MNAWPFVIAAYAVTLGATALLALASWYALGRAEKDKR</sequence>
<evidence type="ECO:0000256" key="1">
    <source>
        <dbReference type="SAM" id="Phobius"/>
    </source>
</evidence>
<feature type="transmembrane region" description="Helical" evidence="1">
    <location>
        <begin position="6"/>
        <end position="29"/>
    </location>
</feature>
<evidence type="ECO:0000313" key="2">
    <source>
        <dbReference type="EMBL" id="ONF95303.1"/>
    </source>
</evidence>
<keyword evidence="1" id="KW-0472">Membrane</keyword>
<evidence type="ECO:0000313" key="3">
    <source>
        <dbReference type="Proteomes" id="UP000188729"/>
    </source>
</evidence>
<organism evidence="2 3">
    <name type="scientific">Sphingomonas jeddahensis</name>
    <dbReference type="NCBI Taxonomy" id="1915074"/>
    <lineage>
        <taxon>Bacteria</taxon>
        <taxon>Pseudomonadati</taxon>
        <taxon>Pseudomonadota</taxon>
        <taxon>Alphaproteobacteria</taxon>
        <taxon>Sphingomonadales</taxon>
        <taxon>Sphingomonadaceae</taxon>
        <taxon>Sphingomonas</taxon>
    </lineage>
</organism>
<keyword evidence="1" id="KW-0812">Transmembrane</keyword>
<reference evidence="2 3" key="1">
    <citation type="submission" date="2016-11" db="EMBL/GenBank/DDBJ databases">
        <title>Genome sequence of Sphingomonas jeddahensis G39.</title>
        <authorList>
            <person name="Poehlein A."/>
            <person name="Wuebbeler J.H."/>
            <person name="Steinbuechel A."/>
            <person name="Daniel R."/>
        </authorList>
    </citation>
    <scope>NUCLEOTIDE SEQUENCE [LARGE SCALE GENOMIC DNA]</scope>
    <source>
        <strain evidence="2 3">G39</strain>
    </source>
</reference>
<proteinExistence type="predicted"/>
<keyword evidence="1" id="KW-1133">Transmembrane helix</keyword>
<accession>A0A1V2ERZ7</accession>
<dbReference type="EMBL" id="MPSB01000013">
    <property type="protein sequence ID" value="ONF95303.1"/>
    <property type="molecule type" value="Genomic_DNA"/>
</dbReference>
<gene>
    <name evidence="2" type="ORF">SPHI_25690</name>
</gene>
<evidence type="ECO:0008006" key="4">
    <source>
        <dbReference type="Google" id="ProtNLM"/>
    </source>
</evidence>
<protein>
    <recommendedName>
        <fullName evidence="4">Heme exporter protein D</fullName>
    </recommendedName>
</protein>
<name>A0A1V2ERZ7_9SPHN</name>
<keyword evidence="3" id="KW-1185">Reference proteome</keyword>
<dbReference type="AlphaFoldDB" id="A0A1V2ERZ7"/>
<dbReference type="Proteomes" id="UP000188729">
    <property type="component" value="Unassembled WGS sequence"/>
</dbReference>
<comment type="caution">
    <text evidence="2">The sequence shown here is derived from an EMBL/GenBank/DDBJ whole genome shotgun (WGS) entry which is preliminary data.</text>
</comment>